<dbReference type="SUPFAM" id="SSF81593">
    <property type="entry name" value="Nucleotidyltransferase substrate binding subunit/domain"/>
    <property type="match status" value="1"/>
</dbReference>
<organism evidence="2 3">
    <name type="scientific">Pedobacter hartonius</name>
    <dbReference type="NCBI Taxonomy" id="425514"/>
    <lineage>
        <taxon>Bacteria</taxon>
        <taxon>Pseudomonadati</taxon>
        <taxon>Bacteroidota</taxon>
        <taxon>Sphingobacteriia</taxon>
        <taxon>Sphingobacteriales</taxon>
        <taxon>Sphingobacteriaceae</taxon>
        <taxon>Pedobacter</taxon>
    </lineage>
</organism>
<dbReference type="SMART" id="SM00748">
    <property type="entry name" value="HEPN"/>
    <property type="match status" value="1"/>
</dbReference>
<dbReference type="OrthoDB" id="634374at2"/>
<protein>
    <submittedName>
        <fullName evidence="2">HEPN domain-containing protein</fullName>
    </submittedName>
</protein>
<dbReference type="InterPro" id="IPR007842">
    <property type="entry name" value="HEPN_dom"/>
</dbReference>
<dbReference type="RefSeq" id="WP_090560050.1">
    <property type="nucleotide sequence ID" value="NZ_FNRA01000019.1"/>
</dbReference>
<evidence type="ECO:0000259" key="1">
    <source>
        <dbReference type="SMART" id="SM00748"/>
    </source>
</evidence>
<reference evidence="2 3" key="1">
    <citation type="submission" date="2016-10" db="EMBL/GenBank/DDBJ databases">
        <authorList>
            <person name="de Groot N.N."/>
        </authorList>
    </citation>
    <scope>NUCLEOTIDE SEQUENCE [LARGE SCALE GENOMIC DNA]</scope>
    <source>
        <strain evidence="2 3">DSM 19033</strain>
    </source>
</reference>
<feature type="domain" description="HEPN" evidence="1">
    <location>
        <begin position="151"/>
        <end position="264"/>
    </location>
</feature>
<dbReference type="Gene3D" id="1.20.120.330">
    <property type="entry name" value="Nucleotidyltransferases domain 2"/>
    <property type="match status" value="1"/>
</dbReference>
<keyword evidence="3" id="KW-1185">Reference proteome</keyword>
<dbReference type="Proteomes" id="UP000198850">
    <property type="component" value="Unassembled WGS sequence"/>
</dbReference>
<sequence length="298" mass="34224">MEMHILSAADQQANYFKTFVKSLVEKFQPLQLFCFARTNLLSETTGCFRDQENTHHCNYCLLMVTETSTRIDHEVQEFTNVRYRKGNVSIICHGQESILEAIKANNRFFMTVYTSGQLLYSHDGMSHFDFTGKFIPTQSANKAQKHFNHRMPLAEGFLHGAGECLAKKDFNISTFLLHQVVEQCCILLIRVHLAYRSEVHNLLRMLRLCGSFSDKPIKTFLSGNREDERLFDLLIKSYSGSRYGTSFSVSGDDAQSLFDRTSFFVSLVKDMCRVKIEEMEHAGLLYKELKGESEVTVD</sequence>
<evidence type="ECO:0000313" key="2">
    <source>
        <dbReference type="EMBL" id="SEB21362.1"/>
    </source>
</evidence>
<evidence type="ECO:0000313" key="3">
    <source>
        <dbReference type="Proteomes" id="UP000198850"/>
    </source>
</evidence>
<name>A0A1H4HJW1_9SPHI</name>
<proteinExistence type="predicted"/>
<dbReference type="EMBL" id="FNRA01000019">
    <property type="protein sequence ID" value="SEB21362.1"/>
    <property type="molecule type" value="Genomic_DNA"/>
</dbReference>
<gene>
    <name evidence="2" type="ORF">SAMN05443550_11928</name>
</gene>
<dbReference type="Pfam" id="PF05168">
    <property type="entry name" value="HEPN"/>
    <property type="match status" value="1"/>
</dbReference>
<dbReference type="STRING" id="425514.SAMN05443550_11928"/>
<accession>A0A1H4HJW1</accession>
<dbReference type="AlphaFoldDB" id="A0A1H4HJW1"/>